<dbReference type="Gene3D" id="3.50.7.10">
    <property type="entry name" value="GroEL"/>
    <property type="match status" value="1"/>
</dbReference>
<evidence type="ECO:0000256" key="7">
    <source>
        <dbReference type="ARBA" id="ARBA00022840"/>
    </source>
</evidence>
<evidence type="ECO:0000313" key="14">
    <source>
        <dbReference type="Proteomes" id="UP001153618"/>
    </source>
</evidence>
<accession>A0A9W4HJA2</accession>
<proteinExistence type="inferred from homology"/>
<evidence type="ECO:0000256" key="2">
    <source>
        <dbReference type="ARBA" id="ARBA00008020"/>
    </source>
</evidence>
<evidence type="ECO:0000256" key="3">
    <source>
        <dbReference type="ARBA" id="ARBA00011531"/>
    </source>
</evidence>
<feature type="transmembrane region" description="Helical" evidence="11">
    <location>
        <begin position="167"/>
        <end position="187"/>
    </location>
</feature>
<feature type="transmembrane region" description="Helical" evidence="11">
    <location>
        <begin position="199"/>
        <end position="228"/>
    </location>
</feature>
<keyword evidence="11" id="KW-1133">Transmembrane helix</keyword>
<dbReference type="SUPFAM" id="SSF52029">
    <property type="entry name" value="GroEL apical domain-like"/>
    <property type="match status" value="1"/>
</dbReference>
<dbReference type="EMBL" id="CAJVOS010000016">
    <property type="protein sequence ID" value="CAG8029764.1"/>
    <property type="molecule type" value="Genomic_DNA"/>
</dbReference>
<comment type="subunit">
    <text evidence="3">Heterooligomeric complex of about 850 to 900 kDa that forms two stacked rings, 12 to 16 nm in diameter.</text>
</comment>
<keyword evidence="11" id="KW-0812">Transmembrane</keyword>
<organism evidence="13 14">
    <name type="scientific">Penicillium olsonii</name>
    <dbReference type="NCBI Taxonomy" id="99116"/>
    <lineage>
        <taxon>Eukaryota</taxon>
        <taxon>Fungi</taxon>
        <taxon>Dikarya</taxon>
        <taxon>Ascomycota</taxon>
        <taxon>Pezizomycotina</taxon>
        <taxon>Eurotiomycetes</taxon>
        <taxon>Eurotiomycetidae</taxon>
        <taxon>Eurotiales</taxon>
        <taxon>Aspergillaceae</taxon>
        <taxon>Penicillium</taxon>
    </lineage>
</organism>
<dbReference type="FunFam" id="1.10.560.10:FF:000037">
    <property type="entry name" value="T-complex protein 1 subunit gamma"/>
    <property type="match status" value="1"/>
</dbReference>
<dbReference type="PRINTS" id="PR00304">
    <property type="entry name" value="TCOMPLEXTCP1"/>
</dbReference>
<dbReference type="GO" id="GO:0140662">
    <property type="term" value="F:ATP-dependent protein folding chaperone"/>
    <property type="evidence" value="ECO:0007669"/>
    <property type="project" value="InterPro"/>
</dbReference>
<feature type="transmembrane region" description="Helical" evidence="11">
    <location>
        <begin position="53"/>
        <end position="77"/>
    </location>
</feature>
<feature type="transmembrane region" description="Helical" evidence="11">
    <location>
        <begin position="19"/>
        <end position="41"/>
    </location>
</feature>
<dbReference type="Gene3D" id="3.30.260.10">
    <property type="entry name" value="TCP-1-like chaperonin intermediate domain"/>
    <property type="match status" value="1"/>
</dbReference>
<comment type="subcellular location">
    <subcellularLocation>
        <location evidence="1">Cytoplasm</location>
    </subcellularLocation>
</comment>
<dbReference type="NCBIfam" id="NF041082">
    <property type="entry name" value="thermosome_alpha"/>
    <property type="match status" value="1"/>
</dbReference>
<dbReference type="Pfam" id="PF24802">
    <property type="entry name" value="DUF7703"/>
    <property type="match status" value="1"/>
</dbReference>
<dbReference type="InterPro" id="IPR017998">
    <property type="entry name" value="Chaperone_TCP-1"/>
</dbReference>
<keyword evidence="5" id="KW-0963">Cytoplasm</keyword>
<dbReference type="InterPro" id="IPR027413">
    <property type="entry name" value="GROEL-like_equatorial_sf"/>
</dbReference>
<evidence type="ECO:0000259" key="12">
    <source>
        <dbReference type="Pfam" id="PF24802"/>
    </source>
</evidence>
<evidence type="ECO:0000256" key="1">
    <source>
        <dbReference type="ARBA" id="ARBA00004496"/>
    </source>
</evidence>
<feature type="transmembrane region" description="Helical" evidence="11">
    <location>
        <begin position="118"/>
        <end position="147"/>
    </location>
</feature>
<comment type="caution">
    <text evidence="13">The sequence shown here is derived from an EMBL/GenBank/DDBJ whole genome shotgun (WGS) entry which is preliminary data.</text>
</comment>
<dbReference type="GO" id="GO:0051082">
    <property type="term" value="F:unfolded protein binding"/>
    <property type="evidence" value="ECO:0007669"/>
    <property type="project" value="InterPro"/>
</dbReference>
<dbReference type="InterPro" id="IPR002423">
    <property type="entry name" value="Cpn60/GroEL/TCP-1"/>
</dbReference>
<evidence type="ECO:0000256" key="5">
    <source>
        <dbReference type="ARBA" id="ARBA00022490"/>
    </source>
</evidence>
<evidence type="ECO:0000256" key="4">
    <source>
        <dbReference type="ARBA" id="ARBA00017187"/>
    </source>
</evidence>
<dbReference type="SUPFAM" id="SSF54849">
    <property type="entry name" value="GroEL-intermediate domain like"/>
    <property type="match status" value="1"/>
</dbReference>
<evidence type="ECO:0000256" key="6">
    <source>
        <dbReference type="ARBA" id="ARBA00022741"/>
    </source>
</evidence>
<dbReference type="PANTHER" id="PTHR11353">
    <property type="entry name" value="CHAPERONIN"/>
    <property type="match status" value="1"/>
</dbReference>
<dbReference type="CDD" id="cd03337">
    <property type="entry name" value="TCP1_gamma"/>
    <property type="match status" value="1"/>
</dbReference>
<feature type="domain" description="DUF7703" evidence="12">
    <location>
        <begin position="25"/>
        <end position="261"/>
    </location>
</feature>
<reference evidence="13" key="1">
    <citation type="submission" date="2021-07" db="EMBL/GenBank/DDBJ databases">
        <authorList>
            <person name="Branca A.L. A."/>
        </authorList>
    </citation>
    <scope>NUCLEOTIDE SEQUENCE</scope>
</reference>
<evidence type="ECO:0000256" key="11">
    <source>
        <dbReference type="SAM" id="Phobius"/>
    </source>
</evidence>
<dbReference type="InterPro" id="IPR054827">
    <property type="entry name" value="thermosome_alpha"/>
</dbReference>
<dbReference type="FunFam" id="1.10.560.10:FF:000034">
    <property type="entry name" value="T-complex protein 1 subunit gamma"/>
    <property type="match status" value="1"/>
</dbReference>
<dbReference type="InterPro" id="IPR012719">
    <property type="entry name" value="Chap_CCT_gamma"/>
</dbReference>
<protein>
    <recommendedName>
        <fullName evidence="4 10">T-complex protein 1 subunit gamma</fullName>
    </recommendedName>
</protein>
<dbReference type="GO" id="GO:0005524">
    <property type="term" value="F:ATP binding"/>
    <property type="evidence" value="ECO:0007669"/>
    <property type="project" value="UniProtKB-KW"/>
</dbReference>
<dbReference type="PROSITE" id="PS00995">
    <property type="entry name" value="TCP1_3"/>
    <property type="match status" value="1"/>
</dbReference>
<dbReference type="GO" id="GO:0016887">
    <property type="term" value="F:ATP hydrolysis activity"/>
    <property type="evidence" value="ECO:0007669"/>
    <property type="project" value="InterPro"/>
</dbReference>
<evidence type="ECO:0000256" key="9">
    <source>
        <dbReference type="RuleBase" id="RU004187"/>
    </source>
</evidence>
<dbReference type="InterPro" id="IPR027409">
    <property type="entry name" value="GroEL-like_apical_dom_sf"/>
</dbReference>
<gene>
    <name evidence="13" type="ORF">POLS_LOCUS2670</name>
</gene>
<dbReference type="InterPro" id="IPR027410">
    <property type="entry name" value="TCP-1-like_intermed_sf"/>
</dbReference>
<evidence type="ECO:0000256" key="10">
    <source>
        <dbReference type="RuleBase" id="RU004191"/>
    </source>
</evidence>
<dbReference type="OrthoDB" id="10248520at2759"/>
<dbReference type="NCBIfam" id="TIGR02344">
    <property type="entry name" value="chap_CCT_gamma"/>
    <property type="match status" value="1"/>
</dbReference>
<evidence type="ECO:0000256" key="8">
    <source>
        <dbReference type="ARBA" id="ARBA00023186"/>
    </source>
</evidence>
<dbReference type="PROSITE" id="PS00750">
    <property type="entry name" value="TCP1_1"/>
    <property type="match status" value="1"/>
</dbReference>
<name>A0A9W4HJA2_PENOL</name>
<keyword evidence="11" id="KW-0472">Membrane</keyword>
<dbReference type="Pfam" id="PF00118">
    <property type="entry name" value="Cpn60_TCP1"/>
    <property type="match status" value="1"/>
</dbReference>
<feature type="transmembrane region" description="Helical" evidence="11">
    <location>
        <begin position="83"/>
        <end position="106"/>
    </location>
</feature>
<dbReference type="InterPro" id="IPR002194">
    <property type="entry name" value="Chaperonin_TCP-1_CS"/>
</dbReference>
<dbReference type="Gene3D" id="1.10.560.10">
    <property type="entry name" value="GroEL-like equatorial domain"/>
    <property type="match status" value="2"/>
</dbReference>
<evidence type="ECO:0000313" key="13">
    <source>
        <dbReference type="EMBL" id="CAG8029764.1"/>
    </source>
</evidence>
<dbReference type="Proteomes" id="UP001153618">
    <property type="component" value="Unassembled WGS sequence"/>
</dbReference>
<dbReference type="AlphaFoldDB" id="A0A9W4HJA2"/>
<dbReference type="InterPro" id="IPR053374">
    <property type="entry name" value="TCP-1_chaperonin"/>
</dbReference>
<comment type="similarity">
    <text evidence="2 9">Belongs to the TCP-1 chaperonin family.</text>
</comment>
<dbReference type="PROSITE" id="PS00751">
    <property type="entry name" value="TCP1_2"/>
    <property type="match status" value="1"/>
</dbReference>
<dbReference type="GO" id="GO:0005832">
    <property type="term" value="C:chaperonin-containing T-complex"/>
    <property type="evidence" value="ECO:0007669"/>
    <property type="project" value="UniProtKB-ARBA"/>
</dbReference>
<keyword evidence="7 9" id="KW-0067">ATP-binding</keyword>
<dbReference type="FunFam" id="3.50.7.10:FF:000005">
    <property type="entry name" value="T-complex protein 1 subunit gamma"/>
    <property type="match status" value="1"/>
</dbReference>
<dbReference type="SUPFAM" id="SSF48592">
    <property type="entry name" value="GroEL equatorial domain-like"/>
    <property type="match status" value="1"/>
</dbReference>
<dbReference type="FunFam" id="3.30.260.10:FF:000023">
    <property type="entry name" value="T-complex protein 1 subunit gamma"/>
    <property type="match status" value="1"/>
</dbReference>
<dbReference type="InterPro" id="IPR056120">
    <property type="entry name" value="DUF7703"/>
</dbReference>
<keyword evidence="8 9" id="KW-0143">Chaperone</keyword>
<sequence length="791" mass="87405">MQCTAPVDGIVGSYTGNSFALQATIAALLGLALYSALELIVLVFSMFHIYSGLYFWSLLITALLGVIPDALGLLLKYFKLAPIWIPVTLSTGGWAIMVTGQSLVLYSRLHLILRDQRILRCVLAMIIVDAIILQVPQIIASYGVIYACHLAFGPFFNTWEKVQLTGFFVQEIVISSIFIVQTVNLLRSYPTRSKRRTNIMYQLLVINLAIILMDISLIVIEFIGLFIIQTVLKTFFYTIKLKLEIAVLSRLVSFAPVVVMNTNSGERQVGRRAQMSNITAAKTVADIIRSCLGPKAMLKMLLDPMGGIVLTNDGHAILREIEVSHPAAKSMIELSRTQDEEVGDGTTTVIILAGEMLAQAIPQLERNIHPVVIIQAFKRALADALQIVEEVSKPVDINDDKVMYSLIQSSIGTKFVSRWSELMCSLALRAVRTVSFDVGGGKQEVDIKRYARVEKIPGGQIEDSEVIDGVMVNKDITHPKMRRRIENPRILLLDCPLEYKKGESQTNIEISKEDDWNRILQIEEEQVKHMCEAVLAFKPDVVITEKGISDLAQHFLMKANITALRRVRKTDNNRIARASGATIVNRVDDIQESDIGTGCGLFEIEKIGDEYFTFMRKCKSPKACTILLRGPSKDILNEVERNLQDAMSVARNVIFHPRLSPGGGAVEMAVSVKLSQLARSVEGVQQWPYKAVADAMEVIPRTLAQNAGASPIRVLTQLRAKHVEGHNSWGLDGDSGKLVDMKEYGVWEPEAVKLQSIKTAVESACLLLRVDDICSGKSAQQLASGGGGGEE</sequence>
<keyword evidence="6 9" id="KW-0547">Nucleotide-binding</keyword>
<dbReference type="NCBIfam" id="NF041083">
    <property type="entry name" value="thermosome_beta"/>
    <property type="match status" value="1"/>
</dbReference>
<keyword evidence="14" id="KW-1185">Reference proteome</keyword>